<evidence type="ECO:0000313" key="8">
    <source>
        <dbReference type="EMBL" id="GAA3897647.1"/>
    </source>
</evidence>
<dbReference type="Gene3D" id="3.40.50.300">
    <property type="entry name" value="P-loop containing nucleotide triphosphate hydrolases"/>
    <property type="match status" value="1"/>
</dbReference>
<keyword evidence="8" id="KW-0547">Nucleotide-binding</keyword>
<evidence type="ECO:0000256" key="2">
    <source>
        <dbReference type="ARBA" id="ARBA00022692"/>
    </source>
</evidence>
<feature type="transmembrane region" description="Helical" evidence="5">
    <location>
        <begin position="32"/>
        <end position="57"/>
    </location>
</feature>
<dbReference type="InterPro" id="IPR003439">
    <property type="entry name" value="ABC_transporter-like_ATP-bd"/>
</dbReference>
<feature type="domain" description="ABC transmembrane type-1" evidence="7">
    <location>
        <begin position="33"/>
        <end position="314"/>
    </location>
</feature>
<feature type="transmembrane region" description="Helical" evidence="5">
    <location>
        <begin position="147"/>
        <end position="167"/>
    </location>
</feature>
<gene>
    <name evidence="8" type="ORF">GCM10022244_04960</name>
</gene>
<comment type="subcellular location">
    <subcellularLocation>
        <location evidence="1">Cell membrane</location>
        <topology evidence="1">Multi-pass membrane protein</topology>
    </subcellularLocation>
</comment>
<protein>
    <submittedName>
        <fullName evidence="8">ABC transporter ATP-binding protein</fullName>
    </submittedName>
</protein>
<dbReference type="SUPFAM" id="SSF52540">
    <property type="entry name" value="P-loop containing nucleoside triphosphate hydrolases"/>
    <property type="match status" value="1"/>
</dbReference>
<accession>A0ABP7L9R6</accession>
<dbReference type="RefSeq" id="WP_345278270.1">
    <property type="nucleotide sequence ID" value="NZ_BAABAJ010000001.1"/>
</dbReference>
<feature type="transmembrane region" description="Helical" evidence="5">
    <location>
        <begin position="260"/>
        <end position="279"/>
    </location>
</feature>
<proteinExistence type="predicted"/>
<dbReference type="GO" id="GO:0005524">
    <property type="term" value="F:ATP binding"/>
    <property type="evidence" value="ECO:0007669"/>
    <property type="project" value="UniProtKB-KW"/>
</dbReference>
<dbReference type="InterPro" id="IPR011527">
    <property type="entry name" value="ABC1_TM_dom"/>
</dbReference>
<reference evidence="9" key="1">
    <citation type="journal article" date="2019" name="Int. J. Syst. Evol. Microbiol.">
        <title>The Global Catalogue of Microorganisms (GCM) 10K type strain sequencing project: providing services to taxonomists for standard genome sequencing and annotation.</title>
        <authorList>
            <consortium name="The Broad Institute Genomics Platform"/>
            <consortium name="The Broad Institute Genome Sequencing Center for Infectious Disease"/>
            <person name="Wu L."/>
            <person name="Ma J."/>
        </authorList>
    </citation>
    <scope>NUCLEOTIDE SEQUENCE [LARGE SCALE GENOMIC DNA]</scope>
    <source>
        <strain evidence="9">JCM 16956</strain>
    </source>
</reference>
<feature type="transmembrane region" description="Helical" evidence="5">
    <location>
        <begin position="291"/>
        <end position="317"/>
    </location>
</feature>
<evidence type="ECO:0000256" key="4">
    <source>
        <dbReference type="ARBA" id="ARBA00023136"/>
    </source>
</evidence>
<feature type="transmembrane region" description="Helical" evidence="5">
    <location>
        <begin position="69"/>
        <end position="89"/>
    </location>
</feature>
<evidence type="ECO:0000259" key="7">
    <source>
        <dbReference type="PROSITE" id="PS50929"/>
    </source>
</evidence>
<comment type="caution">
    <text evidence="8">The sequence shown here is derived from an EMBL/GenBank/DDBJ whole genome shotgun (WGS) entry which is preliminary data.</text>
</comment>
<organism evidence="8 9">
    <name type="scientific">Streptomyces gulbargensis</name>
    <dbReference type="NCBI Taxonomy" id="364901"/>
    <lineage>
        <taxon>Bacteria</taxon>
        <taxon>Bacillati</taxon>
        <taxon>Actinomycetota</taxon>
        <taxon>Actinomycetes</taxon>
        <taxon>Kitasatosporales</taxon>
        <taxon>Streptomycetaceae</taxon>
        <taxon>Streptomyces</taxon>
    </lineage>
</organism>
<dbReference type="Proteomes" id="UP001501000">
    <property type="component" value="Unassembled WGS sequence"/>
</dbReference>
<evidence type="ECO:0000313" key="9">
    <source>
        <dbReference type="Proteomes" id="UP001501000"/>
    </source>
</evidence>
<dbReference type="PROSITE" id="PS50893">
    <property type="entry name" value="ABC_TRANSPORTER_2"/>
    <property type="match status" value="1"/>
</dbReference>
<keyword evidence="2 5" id="KW-0812">Transmembrane</keyword>
<dbReference type="Gene3D" id="1.20.1560.10">
    <property type="entry name" value="ABC transporter type 1, transmembrane domain"/>
    <property type="match status" value="1"/>
</dbReference>
<evidence type="ECO:0000256" key="5">
    <source>
        <dbReference type="SAM" id="Phobius"/>
    </source>
</evidence>
<dbReference type="InterPro" id="IPR027417">
    <property type="entry name" value="P-loop_NTPase"/>
</dbReference>
<feature type="domain" description="ABC transporter" evidence="6">
    <location>
        <begin position="317"/>
        <end position="579"/>
    </location>
</feature>
<evidence type="ECO:0000259" key="6">
    <source>
        <dbReference type="PROSITE" id="PS50893"/>
    </source>
</evidence>
<keyword evidence="9" id="KW-1185">Reference proteome</keyword>
<sequence length="582" mass="61091">MKKFPVPDPGVPDHRSAARYLLWLARRQWQPVALGTVWGVLWLVSLALMPAVLGRAIGEGIAAKDSDALLRWSLLALLLTVLTVTAGIGRHRSAMANLYASEFRTVQVVTRHVTTLGATLPKVVRNGEVVTIGSADIGSIGGVFQHLPVTMGAAGAIIVVGVLMFSASVPLGLTVLVGTPVLMGVTALLTKLLQQRQSHFRSLQSQLTSIAVDIAAGLRVLRGIGGEKAFERRYRKQSQSLREAGVHVARVQSLFDAMQVLAPGVFAVGVTWLAATLAIKQEISLGDMIAFYGYATFLTLPLSIIAAAASATTNAYVASGRVADFLRLEPEFGPAAPPADSDGGDLAAGVPPAATAPTAQLADSASRLSVPREGVLGVVCADPAEPARLALRLARFADSGAPALGGVPLAQLPLPWLRRRVVLVRNEDALFGGPLGTELAPAGREVDRDELERALHAAGAEDIVRGLDGGLDTVLQHGAKNLSTGQQQRLRLARALAADPETLILIDPTSAVDALTEARIGERLTRHREGRSTVVFTSSALMLAQADSVCVVEDGVVTATGSHRELLAESPAYAAVVNRGEA</sequence>
<keyword evidence="3 5" id="KW-1133">Transmembrane helix</keyword>
<dbReference type="InterPro" id="IPR039421">
    <property type="entry name" value="Type_1_exporter"/>
</dbReference>
<dbReference type="EMBL" id="BAABAJ010000001">
    <property type="protein sequence ID" value="GAA3897647.1"/>
    <property type="molecule type" value="Genomic_DNA"/>
</dbReference>
<dbReference type="Pfam" id="PF00005">
    <property type="entry name" value="ABC_tran"/>
    <property type="match status" value="1"/>
</dbReference>
<dbReference type="InterPro" id="IPR036640">
    <property type="entry name" value="ABC1_TM_sf"/>
</dbReference>
<feature type="transmembrane region" description="Helical" evidence="5">
    <location>
        <begin position="173"/>
        <end position="193"/>
    </location>
</feature>
<keyword evidence="4 5" id="KW-0472">Membrane</keyword>
<dbReference type="PANTHER" id="PTHR43394">
    <property type="entry name" value="ATP-DEPENDENT PERMEASE MDL1, MITOCHONDRIAL"/>
    <property type="match status" value="1"/>
</dbReference>
<name>A0ABP7L9R6_9ACTN</name>
<dbReference type="Pfam" id="PF00664">
    <property type="entry name" value="ABC_membrane"/>
    <property type="match status" value="1"/>
</dbReference>
<dbReference type="PANTHER" id="PTHR43394:SF1">
    <property type="entry name" value="ATP-BINDING CASSETTE SUB-FAMILY B MEMBER 10, MITOCHONDRIAL"/>
    <property type="match status" value="1"/>
</dbReference>
<dbReference type="PROSITE" id="PS50929">
    <property type="entry name" value="ABC_TM1F"/>
    <property type="match status" value="1"/>
</dbReference>
<keyword evidence="8" id="KW-0067">ATP-binding</keyword>
<evidence type="ECO:0000256" key="1">
    <source>
        <dbReference type="ARBA" id="ARBA00004651"/>
    </source>
</evidence>
<evidence type="ECO:0000256" key="3">
    <source>
        <dbReference type="ARBA" id="ARBA00022989"/>
    </source>
</evidence>
<dbReference type="SUPFAM" id="SSF90123">
    <property type="entry name" value="ABC transporter transmembrane region"/>
    <property type="match status" value="1"/>
</dbReference>